<keyword evidence="1" id="KW-0732">Signal</keyword>
<organism evidence="2 3">
    <name type="scientific">Thermomonas beijingensis</name>
    <dbReference type="NCBI Taxonomy" id="2872701"/>
    <lineage>
        <taxon>Bacteria</taxon>
        <taxon>Pseudomonadati</taxon>
        <taxon>Pseudomonadota</taxon>
        <taxon>Gammaproteobacteria</taxon>
        <taxon>Lysobacterales</taxon>
        <taxon>Lysobacteraceae</taxon>
        <taxon>Thermomonas</taxon>
    </lineage>
</organism>
<accession>A0ABS7TDP1</accession>
<feature type="chain" id="PRO_5045994540" evidence="1">
    <location>
        <begin position="24"/>
        <end position="131"/>
    </location>
</feature>
<name>A0ABS7TDP1_9GAMM</name>
<protein>
    <submittedName>
        <fullName evidence="2">Uncharacterized protein</fullName>
    </submittedName>
</protein>
<dbReference type="Proteomes" id="UP001430290">
    <property type="component" value="Unassembled WGS sequence"/>
</dbReference>
<comment type="caution">
    <text evidence="2">The sequence shown here is derived from an EMBL/GenBank/DDBJ whole genome shotgun (WGS) entry which is preliminary data.</text>
</comment>
<feature type="signal peptide" evidence="1">
    <location>
        <begin position="1"/>
        <end position="23"/>
    </location>
</feature>
<reference evidence="2" key="1">
    <citation type="submission" date="2021-09" db="EMBL/GenBank/DDBJ databases">
        <authorList>
            <person name="Wu T."/>
            <person name="Guo S.Z."/>
        </authorList>
    </citation>
    <scope>NUCLEOTIDE SEQUENCE</scope>
    <source>
        <strain evidence="2">RSS-23</strain>
    </source>
</reference>
<evidence type="ECO:0000313" key="2">
    <source>
        <dbReference type="EMBL" id="MBZ4185881.1"/>
    </source>
</evidence>
<sequence length="131" mass="14788">MNRRTMHILVALVGVAASASASADSVRCHVIYGGETWTLDAAPTTSPYQVRNQKIGRYFEFKLINAELSNTGRFVRIYTYAMSSGDPVLIHQASYRPPFDARNADWGFTGFQYVYEPSKGSELQYWCQYLA</sequence>
<dbReference type="RefSeq" id="WP_223627867.1">
    <property type="nucleotide sequence ID" value="NZ_JAIQDJ010000002.1"/>
</dbReference>
<evidence type="ECO:0000256" key="1">
    <source>
        <dbReference type="SAM" id="SignalP"/>
    </source>
</evidence>
<evidence type="ECO:0000313" key="3">
    <source>
        <dbReference type="Proteomes" id="UP001430290"/>
    </source>
</evidence>
<gene>
    <name evidence="2" type="ORF">K7B09_06005</name>
</gene>
<proteinExistence type="predicted"/>
<keyword evidence="3" id="KW-1185">Reference proteome</keyword>
<dbReference type="EMBL" id="JAIQDJ010000002">
    <property type="protein sequence ID" value="MBZ4185881.1"/>
    <property type="molecule type" value="Genomic_DNA"/>
</dbReference>